<feature type="binding site" evidence="8">
    <location>
        <position position="14"/>
    </location>
    <ligand>
        <name>diphosphate</name>
        <dbReference type="ChEBI" id="CHEBI:33019"/>
    </ligand>
</feature>
<dbReference type="InterPro" id="IPR011404">
    <property type="entry name" value="PPi-PFK"/>
</dbReference>
<keyword evidence="6 8" id="KW-0460">Magnesium</keyword>
<dbReference type="HAMAP" id="MF_01978">
    <property type="entry name" value="Phosphofructokinase_II_B2"/>
    <property type="match status" value="1"/>
</dbReference>
<feature type="site" description="Important for catalytic activity; stabilizes the transition state when the phosphoryl donor is PPi" evidence="8">
    <location>
        <position position="142"/>
    </location>
</feature>
<keyword evidence="3 8" id="KW-0808">Transferase</keyword>
<dbReference type="Gene3D" id="3.40.50.450">
    <property type="match status" value="1"/>
</dbReference>
<feature type="domain" description="Phosphofructokinase" evidence="9">
    <location>
        <begin position="7"/>
        <end position="307"/>
    </location>
</feature>
<dbReference type="InterPro" id="IPR022953">
    <property type="entry name" value="ATP_PFK"/>
</dbReference>
<comment type="subcellular location">
    <subcellularLocation>
        <location evidence="8">Cytoplasm</location>
    </subcellularLocation>
</comment>
<dbReference type="RefSeq" id="WP_173285381.1">
    <property type="nucleotide sequence ID" value="NZ_CP054020.1"/>
</dbReference>
<dbReference type="NCBIfam" id="NF010675">
    <property type="entry name" value="PRK14072.1"/>
    <property type="match status" value="1"/>
</dbReference>
<evidence type="ECO:0000256" key="5">
    <source>
        <dbReference type="ARBA" id="ARBA00022777"/>
    </source>
</evidence>
<keyword evidence="4 8" id="KW-0479">Metal-binding</keyword>
<feature type="active site" description="Proton acceptor" evidence="8">
    <location>
        <position position="145"/>
    </location>
</feature>
<dbReference type="PIRSF" id="PIRSF036483">
    <property type="entry name" value="PFK_XF0274"/>
    <property type="match status" value="1"/>
</dbReference>
<keyword evidence="8" id="KW-0324">Glycolysis</keyword>
<comment type="similarity">
    <text evidence="8">Belongs to the phosphofructokinase type A (PFKA) family. PPi-dependent PFK group II subfamily. Clade 'B2' sub-subfamily.</text>
</comment>
<comment type="cofactor">
    <cofactor evidence="1 8">
        <name>Mg(2+)</name>
        <dbReference type="ChEBI" id="CHEBI:18420"/>
    </cofactor>
</comment>
<accession>A0A7D4SSJ0</accession>
<dbReference type="InterPro" id="IPR000023">
    <property type="entry name" value="Phosphofructokinase_dom"/>
</dbReference>
<evidence type="ECO:0000256" key="6">
    <source>
        <dbReference type="ARBA" id="ARBA00022842"/>
    </source>
</evidence>
<dbReference type="Pfam" id="PF00365">
    <property type="entry name" value="PFK"/>
    <property type="match status" value="1"/>
</dbReference>
<comment type="catalytic activity">
    <reaction evidence="7 8">
        <text>beta-D-fructose 6-phosphate + diphosphate = beta-D-fructose 1,6-bisphosphate + phosphate + H(+)</text>
        <dbReference type="Rhea" id="RHEA:13613"/>
        <dbReference type="ChEBI" id="CHEBI:15378"/>
        <dbReference type="ChEBI" id="CHEBI:32966"/>
        <dbReference type="ChEBI" id="CHEBI:33019"/>
        <dbReference type="ChEBI" id="CHEBI:43474"/>
        <dbReference type="ChEBI" id="CHEBI:57634"/>
        <dbReference type="EC" id="2.7.1.90"/>
    </reaction>
</comment>
<comment type="pathway">
    <text evidence="8">Carbohydrate degradation; glycolysis; D-glyceraldehyde 3-phosphate and glycerone phosphate from D-glucose: step 3/4.</text>
</comment>
<keyword evidence="8" id="KW-0963">Cytoplasm</keyword>
<evidence type="ECO:0000256" key="3">
    <source>
        <dbReference type="ARBA" id="ARBA00022679"/>
    </source>
</evidence>
<dbReference type="AlphaFoldDB" id="A0A7D4SSJ0"/>
<sequence length="424" mass="46409">MPKAKNVLYAQAGGVTAVINASAAAVIETVQKHPETFGKTYAAINGIKGVLEEELVDLSEIDLATLEKLKYQPGAAFKACRFDLDPLEHNPQQYQRVLEVFKHYDIGYFFYNGGNGSMVTAQKVSDYCCEQGHEVICIGVAKTIDNDLALSHCSPGYGSAAKYLATSFIEATIDILSMHDTSTKFFVMEAMGRNVGWLTLAAGLVKEVIPDAPLLLLPAERPFRREAFLKRLEQLVDEKGYCVCMVSEGLQDENGNYVNITAVEHTIEQDYTQLGGVGQVIAKIAADQLDCKTHCAIPDYLQRSASHCVSLTDWEIAYGAGEAAVLAALEGEHGTLPVVVKTSDTPFNWTFESVTLQDVANLELRVPDEFISEDGMDISEAGLNYLLPLIQGEHRPDYRNGLPEVSPIDFMPVKPCLSAFKAVK</sequence>
<dbReference type="GO" id="GO:0003872">
    <property type="term" value="F:6-phosphofructokinase activity"/>
    <property type="evidence" value="ECO:0007669"/>
    <property type="project" value="UniProtKB-UniRule"/>
</dbReference>
<reference evidence="10 11" key="1">
    <citation type="submission" date="2020-05" db="EMBL/GenBank/DDBJ databases">
        <title>Thiomicrorhabdus sediminis sp.nov. and Thiomicrorhabdus xiamenensis sp.nov., novel sulfur-oxidizing bacteria isolated from coastal sediment.</title>
        <authorList>
            <person name="Liu X."/>
        </authorList>
    </citation>
    <scope>NUCLEOTIDE SEQUENCE [LARGE SCALE GENOMIC DNA]</scope>
    <source>
        <strain evidence="10 11">G2</strain>
    </source>
</reference>
<feature type="binding site" evidence="8">
    <location>
        <begin position="300"/>
        <end position="303"/>
    </location>
    <ligand>
        <name>substrate</name>
    </ligand>
</feature>
<dbReference type="PRINTS" id="PR00476">
    <property type="entry name" value="PHFRCTKINASE"/>
</dbReference>
<evidence type="ECO:0000256" key="7">
    <source>
        <dbReference type="ARBA" id="ARBA00048072"/>
    </source>
</evidence>
<dbReference type="PANTHER" id="PTHR45770">
    <property type="entry name" value="ATP-DEPENDENT 6-PHOSPHOFRUCTOKINASE 1"/>
    <property type="match status" value="1"/>
</dbReference>
<comment type="activity regulation">
    <text evidence="8">Non-allosteric.</text>
</comment>
<feature type="binding site" evidence="8">
    <location>
        <position position="248"/>
    </location>
    <ligand>
        <name>substrate</name>
    </ligand>
</feature>
<organism evidence="10 11">
    <name type="scientific">Thiomicrorhabdus xiamenensis</name>
    <dbReference type="NCBI Taxonomy" id="2739063"/>
    <lineage>
        <taxon>Bacteria</taxon>
        <taxon>Pseudomonadati</taxon>
        <taxon>Pseudomonadota</taxon>
        <taxon>Gammaproteobacteria</taxon>
        <taxon>Thiotrichales</taxon>
        <taxon>Piscirickettsiaceae</taxon>
        <taxon>Thiomicrorhabdus</taxon>
    </lineage>
</organism>
<dbReference type="UniPathway" id="UPA00109">
    <property type="reaction ID" value="UER00182"/>
</dbReference>
<evidence type="ECO:0000313" key="11">
    <source>
        <dbReference type="Proteomes" id="UP000504724"/>
    </source>
</evidence>
<dbReference type="Gene3D" id="3.40.50.460">
    <property type="entry name" value="Phosphofructokinase domain"/>
    <property type="match status" value="1"/>
</dbReference>
<dbReference type="InterPro" id="IPR035966">
    <property type="entry name" value="PKF_sf"/>
</dbReference>
<comment type="function">
    <text evidence="2 8">Catalyzes the phosphorylation of D-fructose 6-phosphate, the first committing step of glycolysis. Uses inorganic phosphate (PPi) as phosphoryl donor instead of ATP like common ATP-dependent phosphofructokinases (ATP-PFKs), which renders the reaction reversible, and can thus function both in glycolysis and gluconeogenesis. Consistently, PPi-PFK can replace the enzymes of both the forward (ATP-PFK) and reverse (fructose-bisphosphatase (FBPase)) reactions.</text>
</comment>
<evidence type="ECO:0000259" key="9">
    <source>
        <dbReference type="Pfam" id="PF00365"/>
    </source>
</evidence>
<dbReference type="GO" id="GO:0006002">
    <property type="term" value="P:fructose 6-phosphate metabolic process"/>
    <property type="evidence" value="ECO:0007669"/>
    <property type="project" value="InterPro"/>
</dbReference>
<comment type="subunit">
    <text evidence="8">Homodimer.</text>
</comment>
<keyword evidence="11" id="KW-1185">Reference proteome</keyword>
<dbReference type="GO" id="GO:0046872">
    <property type="term" value="F:metal ion binding"/>
    <property type="evidence" value="ECO:0007669"/>
    <property type="project" value="UniProtKB-KW"/>
</dbReference>
<comment type="caution">
    <text evidence="8">Lacks conserved residue(s) required for the propagation of feature annotation.</text>
</comment>
<feature type="binding site" evidence="8">
    <location>
        <begin position="143"/>
        <end position="145"/>
    </location>
    <ligand>
        <name>substrate</name>
    </ligand>
</feature>
<evidence type="ECO:0000313" key="10">
    <source>
        <dbReference type="EMBL" id="QKI89483.1"/>
    </source>
</evidence>
<name>A0A7D4SSJ0_9GAMM</name>
<keyword evidence="5 8" id="KW-0418">Kinase</keyword>
<dbReference type="GO" id="GO:0005737">
    <property type="term" value="C:cytoplasm"/>
    <property type="evidence" value="ECO:0007669"/>
    <property type="project" value="UniProtKB-SubCell"/>
</dbReference>
<proteinExistence type="inferred from homology"/>
<dbReference type="GO" id="GO:0047334">
    <property type="term" value="F:diphosphate-fructose-6-phosphate 1-phosphotransferase activity"/>
    <property type="evidence" value="ECO:0007669"/>
    <property type="project" value="UniProtKB-EC"/>
</dbReference>
<feature type="binding site" evidence="8">
    <location>
        <position position="115"/>
    </location>
    <ligand>
        <name>Mg(2+)</name>
        <dbReference type="ChEBI" id="CHEBI:18420"/>
        <note>catalytic</note>
    </ligand>
</feature>
<evidence type="ECO:0000256" key="4">
    <source>
        <dbReference type="ARBA" id="ARBA00022723"/>
    </source>
</evidence>
<gene>
    <name evidence="8" type="primary">pfp</name>
    <name evidence="10" type="ORF">HQN79_07830</name>
</gene>
<feature type="binding site" evidence="8">
    <location>
        <begin position="191"/>
        <end position="193"/>
    </location>
    <ligand>
        <name>substrate</name>
    </ligand>
</feature>
<dbReference type="SUPFAM" id="SSF53784">
    <property type="entry name" value="Phosphofructokinase"/>
    <property type="match status" value="1"/>
</dbReference>
<evidence type="ECO:0000256" key="2">
    <source>
        <dbReference type="ARBA" id="ARBA00003138"/>
    </source>
</evidence>
<protein>
    <recommendedName>
        <fullName evidence="8">Pyrophosphate--fructose 6-phosphate 1-phosphotransferase</fullName>
        <ecNumber evidence="8">2.7.1.90</ecNumber>
    </recommendedName>
    <alternativeName>
        <fullName evidence="8">6-phosphofructokinase, pyrophosphate dependent</fullName>
    </alternativeName>
    <alternativeName>
        <fullName evidence="8">PPi-dependent phosphofructokinase</fullName>
        <shortName evidence="8">PPi-PFK</shortName>
    </alternativeName>
    <alternativeName>
        <fullName evidence="8">Pyrophosphate-dependent 6-phosphofructose-1-kinase</fullName>
    </alternativeName>
</protein>
<dbReference type="Proteomes" id="UP000504724">
    <property type="component" value="Chromosome"/>
</dbReference>
<dbReference type="InterPro" id="IPR050929">
    <property type="entry name" value="PFKA"/>
</dbReference>
<dbReference type="KEGG" id="txa:HQN79_07830"/>
<evidence type="ECO:0000256" key="8">
    <source>
        <dbReference type="HAMAP-Rule" id="MF_01978"/>
    </source>
</evidence>
<dbReference type="EMBL" id="CP054020">
    <property type="protein sequence ID" value="QKI89483.1"/>
    <property type="molecule type" value="Genomic_DNA"/>
</dbReference>
<dbReference type="EC" id="2.7.1.90" evidence="8"/>
<evidence type="ECO:0000256" key="1">
    <source>
        <dbReference type="ARBA" id="ARBA00001946"/>
    </source>
</evidence>